<dbReference type="AlphaFoldDB" id="M5U8F2"/>
<sequence length="148" mass="17015">MLQLIRKLFGTEHTDNTKPTSEMSDADLWDELLTTVRPPRSKPLRSRLSDPQFANVREWLKPPTDCPMAKATMRSLIDVQRSNSWKQFAEIALLYENDDESYDEPPEASVHGVGGLCQILERPGMICWRTNPDDPDEFRKIEISLNRG</sequence>
<name>M5U8F2_9BACT</name>
<gene>
    <name evidence="1" type="ORF">RSSM_04421</name>
</gene>
<protein>
    <submittedName>
        <fullName evidence="1">Uncharacterized protein</fullName>
    </submittedName>
</protein>
<dbReference type="Proteomes" id="UP000011885">
    <property type="component" value="Unassembled WGS sequence"/>
</dbReference>
<dbReference type="RefSeq" id="WP_008682982.1">
    <property type="nucleotide sequence ID" value="NZ_ANOH01000296.1"/>
</dbReference>
<proteinExistence type="predicted"/>
<keyword evidence="2" id="KW-1185">Reference proteome</keyword>
<dbReference type="PATRIC" id="fig|1263870.3.peg.4676"/>
<evidence type="ECO:0000313" key="2">
    <source>
        <dbReference type="Proteomes" id="UP000011885"/>
    </source>
</evidence>
<accession>M5U8F2</accession>
<evidence type="ECO:0000313" key="1">
    <source>
        <dbReference type="EMBL" id="EMI54151.1"/>
    </source>
</evidence>
<dbReference type="EMBL" id="ANOH01000296">
    <property type="protein sequence ID" value="EMI54151.1"/>
    <property type="molecule type" value="Genomic_DNA"/>
</dbReference>
<comment type="caution">
    <text evidence="1">The sequence shown here is derived from an EMBL/GenBank/DDBJ whole genome shotgun (WGS) entry which is preliminary data.</text>
</comment>
<organism evidence="1 2">
    <name type="scientific">Rhodopirellula sallentina SM41</name>
    <dbReference type="NCBI Taxonomy" id="1263870"/>
    <lineage>
        <taxon>Bacteria</taxon>
        <taxon>Pseudomonadati</taxon>
        <taxon>Planctomycetota</taxon>
        <taxon>Planctomycetia</taxon>
        <taxon>Pirellulales</taxon>
        <taxon>Pirellulaceae</taxon>
        <taxon>Rhodopirellula</taxon>
    </lineage>
</organism>
<reference evidence="1 2" key="1">
    <citation type="journal article" date="2013" name="Mar. Genomics">
        <title>Expression of sulfatases in Rhodopirellula baltica and the diversity of sulfatases in the genus Rhodopirellula.</title>
        <authorList>
            <person name="Wegner C.E."/>
            <person name="Richter-Heitmann T."/>
            <person name="Klindworth A."/>
            <person name="Klockow C."/>
            <person name="Richter M."/>
            <person name="Achstetter T."/>
            <person name="Glockner F.O."/>
            <person name="Harder J."/>
        </authorList>
    </citation>
    <scope>NUCLEOTIDE SEQUENCE [LARGE SCALE GENOMIC DNA]</scope>
    <source>
        <strain evidence="1 2">SM41</strain>
    </source>
</reference>